<dbReference type="InterPro" id="IPR010918">
    <property type="entry name" value="PurM-like_C_dom"/>
</dbReference>
<dbReference type="AlphaFoldDB" id="A0A1Y9THF2"/>
<feature type="binding site" evidence="1">
    <location>
        <position position="52"/>
    </location>
    <ligand>
        <name>substrate</name>
    </ligand>
</feature>
<feature type="binding site" evidence="1">
    <location>
        <position position="45"/>
    </location>
    <ligand>
        <name>Mg(2+)</name>
        <dbReference type="ChEBI" id="CHEBI:18420"/>
        <label>2</label>
    </ligand>
</feature>
<dbReference type="GO" id="GO:0009228">
    <property type="term" value="P:thiamine biosynthetic process"/>
    <property type="evidence" value="ECO:0007669"/>
    <property type="project" value="UniProtKB-KW"/>
</dbReference>
<dbReference type="SUPFAM" id="SSF56042">
    <property type="entry name" value="PurM C-terminal domain-like"/>
    <property type="match status" value="1"/>
</dbReference>
<feature type="binding site" evidence="1">
    <location>
        <position position="74"/>
    </location>
    <ligand>
        <name>Mg(2+)</name>
        <dbReference type="ChEBI" id="CHEBI:18420"/>
        <label>2</label>
    </ligand>
</feature>
<dbReference type="GO" id="GO:0005524">
    <property type="term" value="F:ATP binding"/>
    <property type="evidence" value="ECO:0007669"/>
    <property type="project" value="UniProtKB-UniRule"/>
</dbReference>
<keyword evidence="1 4" id="KW-0418">Kinase</keyword>
<organism evidence="4 5">
    <name type="scientific">Halalkalibacter krulwichiae</name>
    <dbReference type="NCBI Taxonomy" id="199441"/>
    <lineage>
        <taxon>Bacteria</taxon>
        <taxon>Bacillati</taxon>
        <taxon>Bacillota</taxon>
        <taxon>Bacilli</taxon>
        <taxon>Bacillales</taxon>
        <taxon>Bacillaceae</taxon>
        <taxon>Halalkalibacter</taxon>
    </lineage>
</organism>
<feature type="binding site" evidence="1">
    <location>
        <position position="220"/>
    </location>
    <ligand>
        <name>Mg(2+)</name>
        <dbReference type="ChEBI" id="CHEBI:18420"/>
        <label>5</label>
    </ligand>
</feature>
<comment type="function">
    <text evidence="1">Catalyzes the ATP-dependent phosphorylation of thiamine-monophosphate (TMP) to form thiamine-pyrophosphate (TPP), the active form of vitamin B1.</text>
</comment>
<dbReference type="CDD" id="cd02194">
    <property type="entry name" value="ThiL"/>
    <property type="match status" value="1"/>
</dbReference>
<dbReference type="HAMAP" id="MF_02128">
    <property type="entry name" value="TMP_kinase"/>
    <property type="match status" value="1"/>
</dbReference>
<feature type="binding site" evidence="1">
    <location>
        <position position="28"/>
    </location>
    <ligand>
        <name>Mg(2+)</name>
        <dbReference type="ChEBI" id="CHEBI:18420"/>
        <label>3</label>
    </ligand>
</feature>
<feature type="binding site" evidence="1">
    <location>
        <position position="217"/>
    </location>
    <ligand>
        <name>Mg(2+)</name>
        <dbReference type="ChEBI" id="CHEBI:18420"/>
        <label>3</label>
    </ligand>
</feature>
<dbReference type="GO" id="GO:0009229">
    <property type="term" value="P:thiamine diphosphate biosynthetic process"/>
    <property type="evidence" value="ECO:0007669"/>
    <property type="project" value="UniProtKB-UniRule"/>
</dbReference>
<evidence type="ECO:0000313" key="5">
    <source>
        <dbReference type="Proteomes" id="UP000193006"/>
    </source>
</evidence>
<evidence type="ECO:0000259" key="2">
    <source>
        <dbReference type="Pfam" id="PF00586"/>
    </source>
</evidence>
<dbReference type="PANTHER" id="PTHR30270">
    <property type="entry name" value="THIAMINE-MONOPHOSPHATE KINASE"/>
    <property type="match status" value="1"/>
</dbReference>
<comment type="catalytic activity">
    <reaction evidence="1">
        <text>thiamine phosphate + ATP = thiamine diphosphate + ADP</text>
        <dbReference type="Rhea" id="RHEA:15913"/>
        <dbReference type="ChEBI" id="CHEBI:30616"/>
        <dbReference type="ChEBI" id="CHEBI:37575"/>
        <dbReference type="ChEBI" id="CHEBI:58937"/>
        <dbReference type="ChEBI" id="CHEBI:456216"/>
        <dbReference type="EC" id="2.7.4.16"/>
    </reaction>
</comment>
<reference evidence="4 5" key="1">
    <citation type="submission" date="2017-04" db="EMBL/GenBank/DDBJ databases">
        <title>Bacillus krulwichiae AM31D Genome sequencing and assembly.</title>
        <authorList>
            <person name="Krulwich T.A."/>
            <person name="Anastor L."/>
            <person name="Ehrlich R."/>
            <person name="Ehrlich G.D."/>
            <person name="Janto B."/>
        </authorList>
    </citation>
    <scope>NUCLEOTIDE SEQUENCE [LARGE SCALE GENOMIC DNA]</scope>
    <source>
        <strain evidence="4 5">AM31D</strain>
    </source>
</reference>
<dbReference type="InterPro" id="IPR036676">
    <property type="entry name" value="PurM-like_C_sf"/>
</dbReference>
<dbReference type="RefSeq" id="WP_066158550.1">
    <property type="nucleotide sequence ID" value="NZ_CP020814.1"/>
</dbReference>
<dbReference type="NCBIfam" id="TIGR01379">
    <property type="entry name" value="thiL"/>
    <property type="match status" value="1"/>
</dbReference>
<keyword evidence="1" id="KW-0547">Nucleotide-binding</keyword>
<dbReference type="Gene3D" id="3.30.1330.10">
    <property type="entry name" value="PurM-like, N-terminal domain"/>
    <property type="match status" value="1"/>
</dbReference>
<protein>
    <recommendedName>
        <fullName evidence="1">Thiamine-monophosphate kinase</fullName>
        <shortName evidence="1">TMP kinase</shortName>
        <shortName evidence="1">Thiamine-phosphate kinase</shortName>
        <ecNumber evidence="1">2.7.4.16</ecNumber>
    </recommendedName>
</protein>
<dbReference type="InterPro" id="IPR036921">
    <property type="entry name" value="PurM-like_N_sf"/>
</dbReference>
<dbReference type="InterPro" id="IPR016188">
    <property type="entry name" value="PurM-like_N"/>
</dbReference>
<keyword evidence="1 4" id="KW-0808">Transferase</keyword>
<feature type="binding site" evidence="1">
    <location>
        <position position="122"/>
    </location>
    <ligand>
        <name>Mg(2+)</name>
        <dbReference type="ChEBI" id="CHEBI:18420"/>
        <label>1</label>
    </ligand>
</feature>
<keyword evidence="1" id="KW-0479">Metal-binding</keyword>
<keyword evidence="5" id="KW-1185">Reference proteome</keyword>
<feature type="binding site" evidence="1">
    <location>
        <position position="148"/>
    </location>
    <ligand>
        <name>ATP</name>
        <dbReference type="ChEBI" id="CHEBI:30616"/>
    </ligand>
</feature>
<accession>A0A1Y9THF2</accession>
<dbReference type="SUPFAM" id="SSF55326">
    <property type="entry name" value="PurM N-terminal domain-like"/>
    <property type="match status" value="1"/>
</dbReference>
<comment type="similarity">
    <text evidence="1">Belongs to the thiamine-monophosphate kinase family.</text>
</comment>
<feature type="binding site" evidence="1">
    <location>
        <position position="28"/>
    </location>
    <ligand>
        <name>Mg(2+)</name>
        <dbReference type="ChEBI" id="CHEBI:18420"/>
        <label>4</label>
    </ligand>
</feature>
<feature type="binding site" evidence="1">
    <location>
        <position position="104"/>
    </location>
    <ligand>
        <name>ATP</name>
        <dbReference type="ChEBI" id="CHEBI:30616"/>
    </ligand>
</feature>
<comment type="miscellaneous">
    <text evidence="1">Reaction mechanism of ThiL seems to utilize a direct, inline transfer of the gamma-phosphate of ATP to TMP rather than a phosphorylated enzyme intermediate.</text>
</comment>
<dbReference type="GO" id="GO:0009030">
    <property type="term" value="F:thiamine-phosphate kinase activity"/>
    <property type="evidence" value="ECO:0007669"/>
    <property type="project" value="UniProtKB-UniRule"/>
</dbReference>
<dbReference type="GO" id="GO:0000287">
    <property type="term" value="F:magnesium ion binding"/>
    <property type="evidence" value="ECO:0007669"/>
    <property type="project" value="UniProtKB-UniRule"/>
</dbReference>
<gene>
    <name evidence="1 4" type="primary">thiL</name>
    <name evidence="4" type="ORF">BkAM31D_01490</name>
</gene>
<dbReference type="PIRSF" id="PIRSF005303">
    <property type="entry name" value="Thiam_monoph_kin"/>
    <property type="match status" value="1"/>
</dbReference>
<dbReference type="STRING" id="199441.BkAM31D_01490"/>
<dbReference type="InterPro" id="IPR006283">
    <property type="entry name" value="ThiL-like"/>
</dbReference>
<dbReference type="Proteomes" id="UP000193006">
    <property type="component" value="Chromosome"/>
</dbReference>
<feature type="binding site" evidence="1">
    <location>
        <position position="219"/>
    </location>
    <ligand>
        <name>ATP</name>
        <dbReference type="ChEBI" id="CHEBI:30616"/>
    </ligand>
</feature>
<feature type="binding site" evidence="1">
    <location>
        <position position="323"/>
    </location>
    <ligand>
        <name>substrate</name>
    </ligand>
</feature>
<keyword evidence="1" id="KW-0460">Magnesium</keyword>
<dbReference type="Pfam" id="PF02769">
    <property type="entry name" value="AIRS_C"/>
    <property type="match status" value="1"/>
</dbReference>
<comment type="caution">
    <text evidence="1">Lacks conserved residue(s) required for the propagation of feature annotation.</text>
</comment>
<feature type="binding site" evidence="1">
    <location>
        <position position="74"/>
    </location>
    <ligand>
        <name>Mg(2+)</name>
        <dbReference type="ChEBI" id="CHEBI:18420"/>
        <label>3</label>
    </ligand>
</feature>
<keyword evidence="1" id="KW-0067">ATP-binding</keyword>
<sequence>MQDEFAFISNISPKQTKQPSLIYGIGDDAAVYRGSNETDEVVCVDTMVEGVHFRRDTLTPFQIGKKGLAINVSDLAAMGATPLYYLVSIAVPSSWTEEELSTIYKGMSELADFYNMDLIGGDTVSTDGPLVLTVTVIGRVKKGEAKYRNQAKAGDLLFVTGYVGKSAAGLALLLERGLDGEFSLAEQDLIKEHQEPIPHVAHGQILVNSLYRGALNDVSDGVASEANELAEASNISIVIEGNKLPIHEAMRHYDREKQLEWALFGGEDFVLIGTVAKEKADQVRKEFEEQGLMFEVIGYVEQGQPNVYLSNNDQVLKLEKQGYNHFQKRG</sequence>
<proteinExistence type="inferred from homology"/>
<feature type="binding site" evidence="1">
    <location>
        <position position="45"/>
    </location>
    <ligand>
        <name>Mg(2+)</name>
        <dbReference type="ChEBI" id="CHEBI:18420"/>
        <label>1</label>
    </ligand>
</feature>
<evidence type="ECO:0000256" key="1">
    <source>
        <dbReference type="HAMAP-Rule" id="MF_02128"/>
    </source>
</evidence>
<name>A0A1Y9THF2_9BACI</name>
<feature type="binding site" evidence="1">
    <location>
        <position position="267"/>
    </location>
    <ligand>
        <name>substrate</name>
    </ligand>
</feature>
<dbReference type="EC" id="2.7.4.16" evidence="1"/>
<feature type="domain" description="PurM-like C-terminal" evidence="3">
    <location>
        <begin position="152"/>
        <end position="304"/>
    </location>
</feature>
<feature type="domain" description="PurM-like N-terminal" evidence="2">
    <location>
        <begin position="26"/>
        <end position="140"/>
    </location>
</feature>
<dbReference type="Pfam" id="PF00586">
    <property type="entry name" value="AIRS"/>
    <property type="match status" value="1"/>
</dbReference>
<feature type="binding site" evidence="1">
    <location>
        <begin position="121"/>
        <end position="122"/>
    </location>
    <ligand>
        <name>ATP</name>
        <dbReference type="ChEBI" id="CHEBI:30616"/>
    </ligand>
</feature>
<keyword evidence="1" id="KW-0784">Thiamine biosynthesis</keyword>
<dbReference type="Gene3D" id="3.90.650.10">
    <property type="entry name" value="PurM-like C-terminal domain"/>
    <property type="match status" value="1"/>
</dbReference>
<dbReference type="UniPathway" id="UPA00060">
    <property type="reaction ID" value="UER00142"/>
</dbReference>
<dbReference type="PANTHER" id="PTHR30270:SF0">
    <property type="entry name" value="THIAMINE-MONOPHOSPHATE KINASE"/>
    <property type="match status" value="1"/>
</dbReference>
<evidence type="ECO:0000313" key="4">
    <source>
        <dbReference type="EMBL" id="ARK28628.1"/>
    </source>
</evidence>
<comment type="pathway">
    <text evidence="1">Cofactor biosynthesis; thiamine diphosphate biosynthesis; thiamine diphosphate from thiamine phosphate: step 1/1.</text>
</comment>
<feature type="binding site" evidence="1">
    <location>
        <position position="74"/>
    </location>
    <ligand>
        <name>Mg(2+)</name>
        <dbReference type="ChEBI" id="CHEBI:18420"/>
        <label>4</label>
    </ligand>
</feature>
<dbReference type="EMBL" id="CP020814">
    <property type="protein sequence ID" value="ARK28628.1"/>
    <property type="molecule type" value="Genomic_DNA"/>
</dbReference>
<evidence type="ECO:0000259" key="3">
    <source>
        <dbReference type="Pfam" id="PF02769"/>
    </source>
</evidence>
<dbReference type="KEGG" id="bkw:BkAM31D_01490"/>